<dbReference type="HAMAP" id="MF_01584">
    <property type="entry name" value="UPF0502"/>
    <property type="match status" value="1"/>
</dbReference>
<dbReference type="InterPro" id="IPR007432">
    <property type="entry name" value="DUF480"/>
</dbReference>
<evidence type="ECO:0000313" key="2">
    <source>
        <dbReference type="EMBL" id="REG84826.1"/>
    </source>
</evidence>
<keyword evidence="3" id="KW-1185">Reference proteome</keyword>
<reference evidence="2 3" key="1">
    <citation type="submission" date="2018-08" db="EMBL/GenBank/DDBJ databases">
        <title>Genomic Encyclopedia of Type Strains, Phase III (KMG-III): the genomes of soil and plant-associated and newly described type strains.</title>
        <authorList>
            <person name="Whitman W."/>
        </authorList>
    </citation>
    <scope>NUCLEOTIDE SEQUENCE [LARGE SCALE GENOMIC DNA]</scope>
    <source>
        <strain evidence="2 3">CECT 7375</strain>
    </source>
</reference>
<dbReference type="Gene3D" id="1.10.10.10">
    <property type="entry name" value="Winged helix-like DNA-binding domain superfamily/Winged helix DNA-binding domain"/>
    <property type="match status" value="2"/>
</dbReference>
<dbReference type="PANTHER" id="PTHR38768">
    <property type="entry name" value="UPF0502 PROTEIN YCEH"/>
    <property type="match status" value="1"/>
</dbReference>
<name>A0A3E0DPE5_9GAMM</name>
<dbReference type="RefSeq" id="WP_115896715.1">
    <property type="nucleotide sequence ID" value="NZ_QUNG01000003.1"/>
</dbReference>
<dbReference type="SUPFAM" id="SSF46785">
    <property type="entry name" value="Winged helix' DNA-binding domain"/>
    <property type="match status" value="2"/>
</dbReference>
<dbReference type="InterPro" id="IPR036390">
    <property type="entry name" value="WH_DNA-bd_sf"/>
</dbReference>
<comment type="caution">
    <text evidence="2">The sequence shown here is derived from an EMBL/GenBank/DDBJ whole genome shotgun (WGS) entry which is preliminary data.</text>
</comment>
<dbReference type="Proteomes" id="UP000256542">
    <property type="component" value="Unassembled WGS sequence"/>
</dbReference>
<dbReference type="Pfam" id="PF04337">
    <property type="entry name" value="DUF480"/>
    <property type="match status" value="1"/>
</dbReference>
<organism evidence="2 3">
    <name type="scientific">Marinomonas pollencensis</name>
    <dbReference type="NCBI Taxonomy" id="491954"/>
    <lineage>
        <taxon>Bacteria</taxon>
        <taxon>Pseudomonadati</taxon>
        <taxon>Pseudomonadota</taxon>
        <taxon>Gammaproteobacteria</taxon>
        <taxon>Oceanospirillales</taxon>
        <taxon>Oceanospirillaceae</taxon>
        <taxon>Marinomonas</taxon>
    </lineage>
</organism>
<dbReference type="OrthoDB" id="9784785at2"/>
<proteinExistence type="inferred from homology"/>
<accession>A0A3E0DPE5</accession>
<comment type="similarity">
    <text evidence="1">Belongs to the UPF0502 family.</text>
</comment>
<dbReference type="InterPro" id="IPR036388">
    <property type="entry name" value="WH-like_DNA-bd_sf"/>
</dbReference>
<dbReference type="EMBL" id="QUNG01000003">
    <property type="protein sequence ID" value="REG84826.1"/>
    <property type="molecule type" value="Genomic_DNA"/>
</dbReference>
<gene>
    <name evidence="2" type="ORF">DFP81_10320</name>
</gene>
<evidence type="ECO:0000256" key="1">
    <source>
        <dbReference type="HAMAP-Rule" id="MF_01584"/>
    </source>
</evidence>
<dbReference type="PANTHER" id="PTHR38768:SF1">
    <property type="entry name" value="UPF0502 PROTEIN YCEH"/>
    <property type="match status" value="1"/>
</dbReference>
<protein>
    <submittedName>
        <fullName evidence="2">Uncharacterized protein</fullName>
    </submittedName>
</protein>
<sequence length="218" mass="24555">MSYHDINHIEMRIIGCLIEKEITTPDQYPLSVNALVNACNQKSNREPVTSYSELEIQDALDTLVERGLVTQVSASNSRVSKYQHRFCNTEFSDLQLSPGELAVICLLFVRGAQTPGELRSRSGRLYDFQNREEVEQALQALQEKTGGPYVQQLAREPGKRESRYQECFCSTYQAEVNTITATSETTHEASLEARIETLEALVFSLSERLAKLENDSGL</sequence>
<dbReference type="AlphaFoldDB" id="A0A3E0DPE5"/>
<evidence type="ECO:0000313" key="3">
    <source>
        <dbReference type="Proteomes" id="UP000256542"/>
    </source>
</evidence>